<evidence type="ECO:0000313" key="1">
    <source>
        <dbReference type="EMBL" id="GBO19816.1"/>
    </source>
</evidence>
<name>A0A4Y2V6W3_ARAVE</name>
<reference evidence="1 2" key="1">
    <citation type="journal article" date="2019" name="Sci. Rep.">
        <title>Orb-weaving spider Araneus ventricosus genome elucidates the spidroin gene catalogue.</title>
        <authorList>
            <person name="Kono N."/>
            <person name="Nakamura H."/>
            <person name="Ohtoshi R."/>
            <person name="Moran D.A.P."/>
            <person name="Shinohara A."/>
            <person name="Yoshida Y."/>
            <person name="Fujiwara M."/>
            <person name="Mori M."/>
            <person name="Tomita M."/>
            <person name="Arakawa K."/>
        </authorList>
    </citation>
    <scope>NUCLEOTIDE SEQUENCE [LARGE SCALE GENOMIC DNA]</scope>
</reference>
<feature type="non-terminal residue" evidence="1">
    <location>
        <position position="1"/>
    </location>
</feature>
<dbReference type="AlphaFoldDB" id="A0A4Y2V6W3"/>
<evidence type="ECO:0000313" key="2">
    <source>
        <dbReference type="Proteomes" id="UP000499080"/>
    </source>
</evidence>
<accession>A0A4Y2V6W3</accession>
<keyword evidence="2" id="KW-1185">Reference proteome</keyword>
<gene>
    <name evidence="1" type="ORF">AVEN_245145_1</name>
</gene>
<dbReference type="EMBL" id="BGPR01043241">
    <property type="protein sequence ID" value="GBO19816.1"/>
    <property type="molecule type" value="Genomic_DNA"/>
</dbReference>
<proteinExistence type="predicted"/>
<organism evidence="1 2">
    <name type="scientific">Araneus ventricosus</name>
    <name type="common">Orbweaver spider</name>
    <name type="synonym">Epeira ventricosa</name>
    <dbReference type="NCBI Taxonomy" id="182803"/>
    <lineage>
        <taxon>Eukaryota</taxon>
        <taxon>Metazoa</taxon>
        <taxon>Ecdysozoa</taxon>
        <taxon>Arthropoda</taxon>
        <taxon>Chelicerata</taxon>
        <taxon>Arachnida</taxon>
        <taxon>Araneae</taxon>
        <taxon>Araneomorphae</taxon>
        <taxon>Entelegynae</taxon>
        <taxon>Araneoidea</taxon>
        <taxon>Araneidae</taxon>
        <taxon>Araneus</taxon>
    </lineage>
</organism>
<protein>
    <submittedName>
        <fullName evidence="1">Uncharacterized protein</fullName>
    </submittedName>
</protein>
<comment type="caution">
    <text evidence="1">The sequence shown here is derived from an EMBL/GenBank/DDBJ whole genome shotgun (WGS) entry which is preliminary data.</text>
</comment>
<sequence>GDRSGLICVVWSGRLDIQPLPISITPFPHQENGEDGVIVVD</sequence>
<dbReference type="Proteomes" id="UP000499080">
    <property type="component" value="Unassembled WGS sequence"/>
</dbReference>